<keyword evidence="7 8" id="KW-0472">Membrane</keyword>
<name>V8C9L7_9HELI</name>
<feature type="transmembrane region" description="Helical" evidence="8">
    <location>
        <begin position="107"/>
        <end position="125"/>
    </location>
</feature>
<evidence type="ECO:0000256" key="2">
    <source>
        <dbReference type="ARBA" id="ARBA00009142"/>
    </source>
</evidence>
<feature type="transmembrane region" description="Helical" evidence="8">
    <location>
        <begin position="236"/>
        <end position="258"/>
    </location>
</feature>
<dbReference type="RefSeq" id="WP_023927515.1">
    <property type="nucleotide sequence ID" value="NZ_KI669454.1"/>
</dbReference>
<dbReference type="HOGENOM" id="CLU_045498_2_1_7"/>
<dbReference type="PANTHER" id="PTHR30269:SF0">
    <property type="entry name" value="MEMBRANE TRANSPORTER PROTEIN YFCA-RELATED"/>
    <property type="match status" value="1"/>
</dbReference>
<dbReference type="GO" id="GO:0005886">
    <property type="term" value="C:plasma membrane"/>
    <property type="evidence" value="ECO:0007669"/>
    <property type="project" value="UniProtKB-SubCell"/>
</dbReference>
<accession>V8C9L7</accession>
<keyword evidence="3" id="KW-0813">Transport</keyword>
<evidence type="ECO:0000256" key="6">
    <source>
        <dbReference type="ARBA" id="ARBA00022989"/>
    </source>
</evidence>
<dbReference type="Proteomes" id="UP000018731">
    <property type="component" value="Unassembled WGS sequence"/>
</dbReference>
<evidence type="ECO:0000256" key="3">
    <source>
        <dbReference type="ARBA" id="ARBA00022448"/>
    </source>
</evidence>
<protein>
    <recommendedName>
        <fullName evidence="8">Probable membrane transporter protein</fullName>
    </recommendedName>
</protein>
<gene>
    <name evidence="9" type="ORF">HMPREF2086_00791</name>
</gene>
<evidence type="ECO:0000256" key="4">
    <source>
        <dbReference type="ARBA" id="ARBA00022475"/>
    </source>
</evidence>
<dbReference type="Pfam" id="PF01925">
    <property type="entry name" value="TauE"/>
    <property type="match status" value="1"/>
</dbReference>
<feature type="transmembrane region" description="Helical" evidence="8">
    <location>
        <begin position="80"/>
        <end position="101"/>
    </location>
</feature>
<dbReference type="PANTHER" id="PTHR30269">
    <property type="entry name" value="TRANSMEMBRANE PROTEIN YFCA"/>
    <property type="match status" value="1"/>
</dbReference>
<evidence type="ECO:0000256" key="7">
    <source>
        <dbReference type="ARBA" id="ARBA00023136"/>
    </source>
</evidence>
<keyword evidence="10" id="KW-1185">Reference proteome</keyword>
<evidence type="ECO:0000256" key="8">
    <source>
        <dbReference type="RuleBase" id="RU363041"/>
    </source>
</evidence>
<dbReference type="InterPro" id="IPR002781">
    <property type="entry name" value="TM_pro_TauE-like"/>
</dbReference>
<organism evidence="9 10">
    <name type="scientific">Helicobacter macacae MIT 99-5501</name>
    <dbReference type="NCBI Taxonomy" id="1357400"/>
    <lineage>
        <taxon>Bacteria</taxon>
        <taxon>Pseudomonadati</taxon>
        <taxon>Campylobacterota</taxon>
        <taxon>Epsilonproteobacteria</taxon>
        <taxon>Campylobacterales</taxon>
        <taxon>Helicobacteraceae</taxon>
        <taxon>Helicobacter</taxon>
    </lineage>
</organism>
<dbReference type="eggNOG" id="COG0730">
    <property type="taxonomic scope" value="Bacteria"/>
</dbReference>
<dbReference type="OrthoDB" id="554695at2"/>
<proteinExistence type="inferred from homology"/>
<dbReference type="AlphaFoldDB" id="V8C9L7"/>
<comment type="subcellular location">
    <subcellularLocation>
        <location evidence="1 8">Cell membrane</location>
        <topology evidence="1 8">Multi-pass membrane protein</topology>
    </subcellularLocation>
</comment>
<feature type="transmembrane region" description="Helical" evidence="8">
    <location>
        <begin position="198"/>
        <end position="224"/>
    </location>
</feature>
<evidence type="ECO:0000313" key="10">
    <source>
        <dbReference type="Proteomes" id="UP000018731"/>
    </source>
</evidence>
<dbReference type="EMBL" id="AZJI01000004">
    <property type="protein sequence ID" value="ETD24044.1"/>
    <property type="molecule type" value="Genomic_DNA"/>
</dbReference>
<evidence type="ECO:0000256" key="1">
    <source>
        <dbReference type="ARBA" id="ARBA00004651"/>
    </source>
</evidence>
<keyword evidence="4 8" id="KW-1003">Cell membrane</keyword>
<dbReference type="PATRIC" id="fig|1357400.3.peg.1089"/>
<evidence type="ECO:0000256" key="5">
    <source>
        <dbReference type="ARBA" id="ARBA00022692"/>
    </source>
</evidence>
<keyword evidence="5 8" id="KW-0812">Transmembrane</keyword>
<evidence type="ECO:0000313" key="9">
    <source>
        <dbReference type="EMBL" id="ETD24044.1"/>
    </source>
</evidence>
<feature type="transmembrane region" description="Helical" evidence="8">
    <location>
        <begin position="169"/>
        <end position="186"/>
    </location>
</feature>
<dbReference type="STRING" id="1357400.HMPREF2086_00791"/>
<comment type="similarity">
    <text evidence="2 8">Belongs to the 4-toluene sulfonate uptake permease (TSUP) (TC 2.A.102) family.</text>
</comment>
<dbReference type="InterPro" id="IPR052017">
    <property type="entry name" value="TSUP"/>
</dbReference>
<keyword evidence="6 8" id="KW-1133">Transmembrane helix</keyword>
<comment type="caution">
    <text evidence="9">The sequence shown here is derived from an EMBL/GenBank/DDBJ whole genome shotgun (WGS) entry which is preliminary data.</text>
</comment>
<sequence>MAFDFHITTLLLLALVALVAGFVDSIAGGGGMITIPALYMAGIPPHEALGTNKFQAVFGSFSAALHFYKKGHLHLPKCALFVLFAFVFSLCGTLLVQAINADFLRKAIPFLLIFFALYFLFSPKIKQSSQEQGAISTLDSRISRKAILALSIGGIGFYDGFFGPGTGSFLMLALISLGNFGIKDALAQAKLYNFATNLASVLVFMAFGHILFAVGIAMALGQFVGANIGAKLALRYGITIIKPLVVIVCLAMCAKLLLFG</sequence>
<reference evidence="9 10" key="1">
    <citation type="journal article" date="2014" name="Genome Announc.">
        <title>Draft genome sequences of six enterohepatic helicobacter species isolated from humans and one from rhesus macaques.</title>
        <authorList>
            <person name="Shen Z."/>
            <person name="Sheh A."/>
            <person name="Young S.K."/>
            <person name="Abouelliel A."/>
            <person name="Ward D.V."/>
            <person name="Earl A.M."/>
            <person name="Fox J.G."/>
        </authorList>
    </citation>
    <scope>NUCLEOTIDE SEQUENCE [LARGE SCALE GENOMIC DNA]</scope>
    <source>
        <strain evidence="9 10">MIT 99-5501</strain>
    </source>
</reference>